<proteinExistence type="predicted"/>
<sequence length="208" mass="22974">MQQAAISDMFEIQSSKLAEERGNAAEKSLCKDHETTTNDLKSMVSDAELKVTLPTELDGSLQSKIDKLKSLKGADLARAMTAISSAGTRTQCRRPQLFCPTGWGRFTFGYSRAIFEEAPGERALLRNKRRQRSLFMASGFWSEAPGGRKIWGWQPQLSDLIAGAFSALLPYQLVVHHQLRPPSTRPLVGPACSAFSRSHSAHSPLDLR</sequence>
<feature type="domain" description="DUF4142" evidence="1">
    <location>
        <begin position="1"/>
        <end position="77"/>
    </location>
</feature>
<dbReference type="Pfam" id="PF13628">
    <property type="entry name" value="DUF4142"/>
    <property type="match status" value="1"/>
</dbReference>
<protein>
    <recommendedName>
        <fullName evidence="1">DUF4142 domain-containing protein</fullName>
    </recommendedName>
</protein>
<dbReference type="InterPro" id="IPR025419">
    <property type="entry name" value="DUF4142"/>
</dbReference>
<evidence type="ECO:0000313" key="2">
    <source>
        <dbReference type="EMBL" id="KRR02459.1"/>
    </source>
</evidence>
<dbReference type="Proteomes" id="UP000050863">
    <property type="component" value="Unassembled WGS sequence"/>
</dbReference>
<accession>A0A0R3L4E3</accession>
<dbReference type="EMBL" id="LLXZ01000156">
    <property type="protein sequence ID" value="KRR02459.1"/>
    <property type="molecule type" value="Genomic_DNA"/>
</dbReference>
<organism evidence="2 3">
    <name type="scientific">Bradyrhizobium jicamae</name>
    <dbReference type="NCBI Taxonomy" id="280332"/>
    <lineage>
        <taxon>Bacteria</taxon>
        <taxon>Pseudomonadati</taxon>
        <taxon>Pseudomonadota</taxon>
        <taxon>Alphaproteobacteria</taxon>
        <taxon>Hyphomicrobiales</taxon>
        <taxon>Nitrobacteraceae</taxon>
        <taxon>Bradyrhizobium</taxon>
    </lineage>
</organism>
<name>A0A0R3L4E3_9BRAD</name>
<gene>
    <name evidence="2" type="ORF">CQ12_15460</name>
</gene>
<dbReference type="AlphaFoldDB" id="A0A0R3L4E3"/>
<comment type="caution">
    <text evidence="2">The sequence shown here is derived from an EMBL/GenBank/DDBJ whole genome shotgun (WGS) entry which is preliminary data.</text>
</comment>
<dbReference type="STRING" id="280332.CQ12_15460"/>
<evidence type="ECO:0000259" key="1">
    <source>
        <dbReference type="Pfam" id="PF13628"/>
    </source>
</evidence>
<evidence type="ECO:0000313" key="3">
    <source>
        <dbReference type="Proteomes" id="UP000050863"/>
    </source>
</evidence>
<reference evidence="2 3" key="1">
    <citation type="submission" date="2014-03" db="EMBL/GenBank/DDBJ databases">
        <title>Bradyrhizobium valentinum sp. nov., isolated from effective nodules of Lupinus mariae-josephae, a lupine endemic of basic-lime soils in Eastern Spain.</title>
        <authorList>
            <person name="Duran D."/>
            <person name="Rey L."/>
            <person name="Navarro A."/>
            <person name="Busquets A."/>
            <person name="Imperial J."/>
            <person name="Ruiz-Argueso T."/>
        </authorList>
    </citation>
    <scope>NUCLEOTIDE SEQUENCE [LARGE SCALE GENOMIC DNA]</scope>
    <source>
        <strain evidence="2 3">PAC68</strain>
    </source>
</reference>
<keyword evidence="3" id="KW-1185">Reference proteome</keyword>